<feature type="non-terminal residue" evidence="1">
    <location>
        <position position="1"/>
    </location>
</feature>
<dbReference type="Proteomes" id="UP000789831">
    <property type="component" value="Unassembled WGS sequence"/>
</dbReference>
<evidence type="ECO:0000313" key="2">
    <source>
        <dbReference type="Proteomes" id="UP000789831"/>
    </source>
</evidence>
<accession>A0A9N9DI13</accession>
<name>A0A9N9DI13_9GLOM</name>
<organism evidence="1 2">
    <name type="scientific">Ambispora gerdemannii</name>
    <dbReference type="NCBI Taxonomy" id="144530"/>
    <lineage>
        <taxon>Eukaryota</taxon>
        <taxon>Fungi</taxon>
        <taxon>Fungi incertae sedis</taxon>
        <taxon>Mucoromycota</taxon>
        <taxon>Glomeromycotina</taxon>
        <taxon>Glomeromycetes</taxon>
        <taxon>Archaeosporales</taxon>
        <taxon>Ambisporaceae</taxon>
        <taxon>Ambispora</taxon>
    </lineage>
</organism>
<gene>
    <name evidence="1" type="ORF">AGERDE_LOCUS10740</name>
</gene>
<evidence type="ECO:0000313" key="1">
    <source>
        <dbReference type="EMBL" id="CAG8635813.1"/>
    </source>
</evidence>
<sequence length="319" mass="36746">SSTYYKLRSVSFGNPNFEEYRRILEALCPLGDRYDHETPEMWCSRICDPFRKILKENPRILSGNGYITMCGKLIERSDRVHGLESNYIYCSVCDSLVFISKTPYLETCYRDNHLKRCINGDIISNEHARRKEILQSIDERESTIWVYKQYILQEEAKLNRLRLELFSPSTSHSEKDKLASISYDYDARSVSYEAYLSAKATMAENTMPENTMPSAPNFEPACITNAWQKMVSSISVTNSNDQKSETLNGPIPPPLPRKPVELMGGLERYPMQRSASAPEIRNLWNDRSNMPNISSRTSLHNLAEAYFDSVREIDLISFN</sequence>
<keyword evidence="2" id="KW-1185">Reference proteome</keyword>
<dbReference type="OrthoDB" id="2420488at2759"/>
<dbReference type="AlphaFoldDB" id="A0A9N9DI13"/>
<protein>
    <submittedName>
        <fullName evidence="1">9721_t:CDS:1</fullName>
    </submittedName>
</protein>
<reference evidence="1" key="1">
    <citation type="submission" date="2021-06" db="EMBL/GenBank/DDBJ databases">
        <authorList>
            <person name="Kallberg Y."/>
            <person name="Tangrot J."/>
            <person name="Rosling A."/>
        </authorList>
    </citation>
    <scope>NUCLEOTIDE SEQUENCE</scope>
    <source>
        <strain evidence="1">MT106</strain>
    </source>
</reference>
<comment type="caution">
    <text evidence="1">The sequence shown here is derived from an EMBL/GenBank/DDBJ whole genome shotgun (WGS) entry which is preliminary data.</text>
</comment>
<dbReference type="EMBL" id="CAJVPL010003614">
    <property type="protein sequence ID" value="CAG8635813.1"/>
    <property type="molecule type" value="Genomic_DNA"/>
</dbReference>
<proteinExistence type="predicted"/>